<feature type="domain" description="Ferric oxidoreductase" evidence="8">
    <location>
        <begin position="55"/>
        <end position="167"/>
    </location>
</feature>
<keyword evidence="7" id="KW-0288">FMN</keyword>
<evidence type="ECO:0000259" key="8">
    <source>
        <dbReference type="Pfam" id="PF01794"/>
    </source>
</evidence>
<dbReference type="RefSeq" id="WP_039733209.1">
    <property type="nucleotide sequence ID" value="NZ_JUFX02000168.1"/>
</dbReference>
<dbReference type="GO" id="GO:0005886">
    <property type="term" value="C:plasma membrane"/>
    <property type="evidence" value="ECO:0007669"/>
    <property type="project" value="UniProtKB-SubCell"/>
</dbReference>
<comment type="cofactor">
    <cofactor evidence="7">
        <name>FMN</name>
        <dbReference type="ChEBI" id="CHEBI:58210"/>
    </cofactor>
    <text evidence="7">Binds 1 FMN per subunit.</text>
</comment>
<comment type="function">
    <text evidence="7">Part of the MsrPQ system that repairs oxidized periplasmic proteins containing methionine sulfoxide residues (Met-O), using respiratory chain electrons. Thus protects these proteins from oxidative-stress damage caused by reactive species of oxygen and chlorine generated by the host defense mechanisms. MsrPQ is essential for the maintenance of envelope integrity under bleach stress, rescuing a wide series of structurally unrelated periplasmic proteins from methionine oxidation. MsrQ provides electrons for reduction to the reductase catalytic subunit MsrP, using the quinone pool of the respiratory chain.</text>
</comment>
<keyword evidence="7" id="KW-0285">Flavoprotein</keyword>
<gene>
    <name evidence="7" type="primary">msrQ</name>
    <name evidence="9" type="ORF">GLUCOINTEAF2_0202397</name>
</gene>
<keyword evidence="2 7" id="KW-0813">Transport</keyword>
<feature type="transmembrane region" description="Helical" evidence="7">
    <location>
        <begin position="156"/>
        <end position="175"/>
    </location>
</feature>
<evidence type="ECO:0000256" key="3">
    <source>
        <dbReference type="ARBA" id="ARBA00022692"/>
    </source>
</evidence>
<dbReference type="EMBL" id="JUFX02000168">
    <property type="protein sequence ID" value="KPH87037.1"/>
    <property type="molecule type" value="Genomic_DNA"/>
</dbReference>
<evidence type="ECO:0000256" key="4">
    <source>
        <dbReference type="ARBA" id="ARBA00022989"/>
    </source>
</evidence>
<dbReference type="GO" id="GO:0020037">
    <property type="term" value="F:heme binding"/>
    <property type="evidence" value="ECO:0007669"/>
    <property type="project" value="UniProtKB-UniRule"/>
</dbReference>
<dbReference type="GO" id="GO:0046872">
    <property type="term" value="F:metal ion binding"/>
    <property type="evidence" value="ECO:0007669"/>
    <property type="project" value="UniProtKB-KW"/>
</dbReference>
<feature type="transmembrane region" description="Helical" evidence="7">
    <location>
        <begin position="125"/>
        <end position="144"/>
    </location>
</feature>
<dbReference type="PANTHER" id="PTHR36964:SF1">
    <property type="entry name" value="PROTEIN-METHIONINE-SULFOXIDE REDUCTASE HEME-BINDING SUBUNIT MSRQ"/>
    <property type="match status" value="1"/>
</dbReference>
<keyword evidence="5 7" id="KW-0408">Iron</keyword>
<comment type="subunit">
    <text evidence="7">Heterodimer of a catalytic subunit (MsrP) and a heme-binding subunit (MsrQ).</text>
</comment>
<feature type="transmembrane region" description="Helical" evidence="7">
    <location>
        <begin position="21"/>
        <end position="37"/>
    </location>
</feature>
<keyword evidence="7" id="KW-0349">Heme</keyword>
<keyword evidence="7" id="KW-0479">Metal-binding</keyword>
<keyword evidence="6 7" id="KW-0472">Membrane</keyword>
<reference evidence="9 10" key="1">
    <citation type="submission" date="2015-07" db="EMBL/GenBank/DDBJ databases">
        <title>Draft Genome Sequence of Komagataeibacter intermedius Strain AF2, Isolated from Kombucha Tea.</title>
        <authorList>
            <person name="Santos R.A."/>
            <person name="Berretta A.A."/>
            <person name="Barud H.S."/>
            <person name="Ribeiro S.J."/>
            <person name="Gonzalez-Garcia L.N."/>
            <person name="Zucchi T.D."/>
            <person name="Goldman G.H."/>
            <person name="Riano-Pachon D.M."/>
        </authorList>
    </citation>
    <scope>NUCLEOTIDE SEQUENCE [LARGE SCALE GENOMIC DNA]</scope>
    <source>
        <strain evidence="9 10">AF2</strain>
    </source>
</reference>
<evidence type="ECO:0000256" key="2">
    <source>
        <dbReference type="ARBA" id="ARBA00022448"/>
    </source>
</evidence>
<dbReference type="Pfam" id="PF01794">
    <property type="entry name" value="Ferric_reduct"/>
    <property type="match status" value="1"/>
</dbReference>
<protein>
    <recommendedName>
        <fullName evidence="7">Protein-methionine-sulfoxide reductase heme-binding subunit MsrQ</fullName>
    </recommendedName>
    <alternativeName>
        <fullName evidence="7">Flavocytochrome MsrQ</fullName>
    </alternativeName>
</protein>
<feature type="transmembrane region" description="Helical" evidence="7">
    <location>
        <begin position="57"/>
        <end position="75"/>
    </location>
</feature>
<keyword evidence="7" id="KW-0249">Electron transport</keyword>
<dbReference type="InterPro" id="IPR022837">
    <property type="entry name" value="MsrQ-like"/>
</dbReference>
<dbReference type="HAMAP" id="MF_01207">
    <property type="entry name" value="MsrQ"/>
    <property type="match status" value="1"/>
</dbReference>
<dbReference type="GO" id="GO:0016679">
    <property type="term" value="F:oxidoreductase activity, acting on diphenols and related substances as donors"/>
    <property type="evidence" value="ECO:0007669"/>
    <property type="project" value="TreeGrafter"/>
</dbReference>
<feature type="transmembrane region" description="Helical" evidence="7">
    <location>
        <begin position="87"/>
        <end position="105"/>
    </location>
</feature>
<evidence type="ECO:0000313" key="9">
    <source>
        <dbReference type="EMBL" id="KPH87037.1"/>
    </source>
</evidence>
<dbReference type="GO" id="GO:0030091">
    <property type="term" value="P:protein repair"/>
    <property type="evidence" value="ECO:0007669"/>
    <property type="project" value="UniProtKB-UniRule"/>
</dbReference>
<comment type="cofactor">
    <cofactor evidence="7">
        <name>heme b</name>
        <dbReference type="ChEBI" id="CHEBI:60344"/>
    </cofactor>
    <text evidence="7">Binds 1 heme b (iron(II)-protoporphyrin IX) group per subunit.</text>
</comment>
<evidence type="ECO:0000256" key="5">
    <source>
        <dbReference type="ARBA" id="ARBA00023004"/>
    </source>
</evidence>
<evidence type="ECO:0000256" key="7">
    <source>
        <dbReference type="HAMAP-Rule" id="MF_01207"/>
    </source>
</evidence>
<comment type="similarity">
    <text evidence="7">Belongs to the MsrQ family.</text>
</comment>
<feature type="transmembrane region" description="Helical" evidence="7">
    <location>
        <begin position="181"/>
        <end position="198"/>
    </location>
</feature>
<name>A0A0N1FBM2_9PROT</name>
<dbReference type="GO" id="GO:0009055">
    <property type="term" value="F:electron transfer activity"/>
    <property type="evidence" value="ECO:0007669"/>
    <property type="project" value="UniProtKB-UniRule"/>
</dbReference>
<keyword evidence="7" id="KW-1003">Cell membrane</keyword>
<keyword evidence="3 7" id="KW-0812">Transmembrane</keyword>
<keyword evidence="4 7" id="KW-1133">Transmembrane helix</keyword>
<evidence type="ECO:0000256" key="1">
    <source>
        <dbReference type="ARBA" id="ARBA00004141"/>
    </source>
</evidence>
<dbReference type="Proteomes" id="UP000031553">
    <property type="component" value="Unassembled WGS sequence"/>
</dbReference>
<dbReference type="PANTHER" id="PTHR36964">
    <property type="entry name" value="PROTEIN-METHIONINE-SULFOXIDE REDUCTASE HEME-BINDING SUBUNIT MSRQ"/>
    <property type="match status" value="1"/>
</dbReference>
<evidence type="ECO:0000313" key="10">
    <source>
        <dbReference type="Proteomes" id="UP000031553"/>
    </source>
</evidence>
<dbReference type="GO" id="GO:0010181">
    <property type="term" value="F:FMN binding"/>
    <property type="evidence" value="ECO:0007669"/>
    <property type="project" value="UniProtKB-UniRule"/>
</dbReference>
<comment type="subcellular location">
    <subcellularLocation>
        <location evidence="7">Cell membrane</location>
        <topology evidence="7">Multi-pass membrane protein</topology>
    </subcellularLocation>
    <subcellularLocation>
        <location evidence="1">Membrane</location>
        <topology evidence="1">Multi-pass membrane protein</topology>
    </subcellularLocation>
</comment>
<sequence>MPRLVRQGRYLTVVPWRGERTAIMFVGLMPAAVYFWYGAHGQLGADPVNVFERWLGLWAVRFLLLGLFVTPLRVMVGSNLLRYRRTFGLLAFWYACMHVATYVVLDQRGDMGVLLQDITHRPFLMLGFAAFLLLLPLAVTSNDWSIRRLGRWWGRLHRFVYIIAVLVAVHFLMAFKTYNMTSISYAGALVLLVLWRGWHMWRRHTTMRMA</sequence>
<evidence type="ECO:0000256" key="6">
    <source>
        <dbReference type="ARBA" id="ARBA00023136"/>
    </source>
</evidence>
<comment type="caution">
    <text evidence="9">The sequence shown here is derived from an EMBL/GenBank/DDBJ whole genome shotgun (WGS) entry which is preliminary data.</text>
</comment>
<dbReference type="InterPro" id="IPR013130">
    <property type="entry name" value="Fe3_Rdtase_TM_dom"/>
</dbReference>
<accession>A0A0N1FBM2</accession>
<dbReference type="AlphaFoldDB" id="A0A0N1FBM2"/>
<dbReference type="NCBIfam" id="NF003833">
    <property type="entry name" value="PRK05419.1-5"/>
    <property type="match status" value="1"/>
</dbReference>
<dbReference type="OrthoDB" id="9788328at2"/>
<organism evidence="9 10">
    <name type="scientific">Komagataeibacter intermedius AF2</name>
    <dbReference type="NCBI Taxonomy" id="1458464"/>
    <lineage>
        <taxon>Bacteria</taxon>
        <taxon>Pseudomonadati</taxon>
        <taxon>Pseudomonadota</taxon>
        <taxon>Alphaproteobacteria</taxon>
        <taxon>Acetobacterales</taxon>
        <taxon>Acetobacteraceae</taxon>
        <taxon>Komagataeibacter</taxon>
    </lineage>
</organism>
<proteinExistence type="inferred from homology"/>